<evidence type="ECO:0000256" key="1">
    <source>
        <dbReference type="PROSITE-ProRule" id="PRU00339"/>
    </source>
</evidence>
<organism evidence="2 3">
    <name type="scientific">Burkholderia pyrrocinia</name>
    <name type="common">Pseudomonas pyrrocinia</name>
    <dbReference type="NCBI Taxonomy" id="60550"/>
    <lineage>
        <taxon>Bacteria</taxon>
        <taxon>Pseudomonadati</taxon>
        <taxon>Pseudomonadota</taxon>
        <taxon>Betaproteobacteria</taxon>
        <taxon>Burkholderiales</taxon>
        <taxon>Burkholderiaceae</taxon>
        <taxon>Burkholderia</taxon>
        <taxon>Burkholderia cepacia complex</taxon>
    </lineage>
</organism>
<proteinExistence type="predicted"/>
<dbReference type="SMART" id="SM00028">
    <property type="entry name" value="TPR"/>
    <property type="match status" value="7"/>
</dbReference>
<evidence type="ECO:0000313" key="2">
    <source>
        <dbReference type="EMBL" id="PXX23789.1"/>
    </source>
</evidence>
<dbReference type="RefSeq" id="WP_256260756.1">
    <property type="nucleotide sequence ID" value="NZ_QJJY01000033.1"/>
</dbReference>
<dbReference type="Gene3D" id="3.40.50.2000">
    <property type="entry name" value="Glycogen Phosphorylase B"/>
    <property type="match status" value="1"/>
</dbReference>
<dbReference type="PANTHER" id="PTHR44809">
    <property type="match status" value="1"/>
</dbReference>
<dbReference type="InterPro" id="IPR011990">
    <property type="entry name" value="TPR-like_helical_dom_sf"/>
</dbReference>
<dbReference type="PANTHER" id="PTHR44809:SF1">
    <property type="entry name" value="PROTEIN O-MANNOSYL-TRANSFERASE TMTC1"/>
    <property type="match status" value="1"/>
</dbReference>
<dbReference type="Gene3D" id="1.25.40.10">
    <property type="entry name" value="Tetratricopeptide repeat domain"/>
    <property type="match status" value="3"/>
</dbReference>
<dbReference type="Pfam" id="PF13424">
    <property type="entry name" value="TPR_12"/>
    <property type="match status" value="2"/>
</dbReference>
<dbReference type="PROSITE" id="PS50005">
    <property type="entry name" value="TPR"/>
    <property type="match status" value="3"/>
</dbReference>
<dbReference type="SUPFAM" id="SSF48452">
    <property type="entry name" value="TPR-like"/>
    <property type="match status" value="1"/>
</dbReference>
<dbReference type="AlphaFoldDB" id="A0A318HZE2"/>
<name>A0A318HZE2_BURPY</name>
<protein>
    <submittedName>
        <fullName evidence="2">Flp pilus assembly protein TadD</fullName>
    </submittedName>
</protein>
<dbReference type="InterPro" id="IPR019734">
    <property type="entry name" value="TPR_rpt"/>
</dbReference>
<dbReference type="Proteomes" id="UP000247755">
    <property type="component" value="Unassembled WGS sequence"/>
</dbReference>
<accession>A0A318HZE2</accession>
<reference evidence="2 3" key="1">
    <citation type="submission" date="2018-05" db="EMBL/GenBank/DDBJ databases">
        <title>Comparative genomics of bacterial root endophytes of switchgrass collected from native prairies over two seasons.</title>
        <authorList>
            <person name="Tang Y."/>
        </authorList>
    </citation>
    <scope>NUCLEOTIDE SEQUENCE [LARGE SCALE GENOMIC DNA]</scope>
    <source>
        <strain evidence="2 3">NFIX32</strain>
    </source>
</reference>
<sequence length="588" mass="64842">MFETFTMDCAMTRTSDVPGQAGVANRLFEEAVAAHGRMSLSDAERLYRMVLRLAPGHPEALNNLGALRERAGDATEAERCYRTALQRAPDYVDARYNLGLLLHGNRQFAEAEDCYRRVIAAVPRHAAAHVYLAGLMQETDRAADAEWSYRHAMSLDPDDAVAHLGLGLLFVATGRASEGEACLRDALRLAPDLKDACGALGALLHRQQRYTEAEACYRHVLERDPGSVEVLNNLGRLLHDAGRLTEAERYLREALAAAPERTPTAFNLSLVLLAMGRYEEGWALYEARYGESAHWGDDAHCHVRPALRFPEWRGQPLAGKSMVVWAEQGLGDCVQFARYLPVLKAKGASRLTLVCPRTLCRLLQTLEGVDECVPDDDASHLTEHDYACMLMSLPLHTGTTLATLPADVPYLRVSYAQAARWRRRISADGFRVGLVWAGDPRPDMPGASAIDRRRSLDATALLPLLTVRGATFVSLQKGEAARSQMAGIPAGLRPLDPMPEVDDFADTAAIISTLDVIITADTSVAHVAGALGKPVWILCRFDGCWRWLDGRDDSPWYPSARLFRQETPGDWASVIERVRTALQRKVPA</sequence>
<dbReference type="InterPro" id="IPR052943">
    <property type="entry name" value="TMTC_O-mannosyl-trnsfr"/>
</dbReference>
<keyword evidence="1" id="KW-0802">TPR repeat</keyword>
<comment type="caution">
    <text evidence="2">The sequence shown here is derived from an EMBL/GenBank/DDBJ whole genome shotgun (WGS) entry which is preliminary data.</text>
</comment>
<gene>
    <name evidence="2" type="ORF">NA66_10335</name>
</gene>
<dbReference type="EMBL" id="QJJY01000033">
    <property type="protein sequence ID" value="PXX23789.1"/>
    <property type="molecule type" value="Genomic_DNA"/>
</dbReference>
<dbReference type="SUPFAM" id="SSF53756">
    <property type="entry name" value="UDP-Glycosyltransferase/glycogen phosphorylase"/>
    <property type="match status" value="1"/>
</dbReference>
<evidence type="ECO:0000313" key="3">
    <source>
        <dbReference type="Proteomes" id="UP000247755"/>
    </source>
</evidence>
<feature type="repeat" description="TPR" evidence="1">
    <location>
        <begin position="228"/>
        <end position="261"/>
    </location>
</feature>
<feature type="repeat" description="TPR" evidence="1">
    <location>
        <begin position="92"/>
        <end position="125"/>
    </location>
</feature>
<feature type="repeat" description="TPR" evidence="1">
    <location>
        <begin position="58"/>
        <end position="91"/>
    </location>
</feature>